<keyword evidence="3" id="KW-1185">Reference proteome</keyword>
<name>A0A183Q4Y8_9TREM</name>
<feature type="region of interest" description="Disordered" evidence="1">
    <location>
        <begin position="1"/>
        <end position="24"/>
    </location>
</feature>
<protein>
    <submittedName>
        <fullName evidence="2">Uncharacterized protein</fullName>
    </submittedName>
</protein>
<dbReference type="AlphaFoldDB" id="A0A183Q4Y8"/>
<proteinExistence type="predicted"/>
<dbReference type="Proteomes" id="UP000269396">
    <property type="component" value="Unassembled WGS sequence"/>
</dbReference>
<dbReference type="EMBL" id="UZAL01048082">
    <property type="protein sequence ID" value="VDP85413.1"/>
    <property type="molecule type" value="Genomic_DNA"/>
</dbReference>
<gene>
    <name evidence="2" type="ORF">SMTD_LOCUS21674</name>
</gene>
<accession>A0A183Q4Y8</accession>
<evidence type="ECO:0000313" key="3">
    <source>
        <dbReference type="Proteomes" id="UP000269396"/>
    </source>
</evidence>
<reference evidence="2 3" key="1">
    <citation type="submission" date="2018-11" db="EMBL/GenBank/DDBJ databases">
        <authorList>
            <consortium name="Pathogen Informatics"/>
        </authorList>
    </citation>
    <scope>NUCLEOTIDE SEQUENCE [LARGE SCALE GENOMIC DNA]</scope>
    <source>
        <strain>Denwood</strain>
        <strain evidence="3">Zambia</strain>
    </source>
</reference>
<evidence type="ECO:0000256" key="1">
    <source>
        <dbReference type="SAM" id="MobiDB-lite"/>
    </source>
</evidence>
<feature type="compositionally biased region" description="Basic and acidic residues" evidence="1">
    <location>
        <begin position="1"/>
        <end position="12"/>
    </location>
</feature>
<sequence length="183" mass="21007">MYQLIPKEDLEGRTGSNGLKGRTPRQYIKERRSEQVWELQRHHTTIGTRKCFQQSAAEPDDQLKNQQSGFLDRLDYVDLNISVEARNTMHSLDASWRFDFADGLALLSHTHQRIKVKTNSLAAKSRAVSLSIHKEKRKIPTRSHLVEKFTYTGSIINEQGGSNADVKVWIGIARKAFLQLKYI</sequence>
<evidence type="ECO:0000313" key="2">
    <source>
        <dbReference type="EMBL" id="VDP85413.1"/>
    </source>
</evidence>
<organism evidence="2 3">
    <name type="scientific">Schistosoma mattheei</name>
    <dbReference type="NCBI Taxonomy" id="31246"/>
    <lineage>
        <taxon>Eukaryota</taxon>
        <taxon>Metazoa</taxon>
        <taxon>Spiralia</taxon>
        <taxon>Lophotrochozoa</taxon>
        <taxon>Platyhelminthes</taxon>
        <taxon>Trematoda</taxon>
        <taxon>Digenea</taxon>
        <taxon>Strigeidida</taxon>
        <taxon>Schistosomatoidea</taxon>
        <taxon>Schistosomatidae</taxon>
        <taxon>Schistosoma</taxon>
    </lineage>
</organism>